<accession>A0A7S7RUK9</accession>
<dbReference type="PANTHER" id="PTHR43404:SF2">
    <property type="entry name" value="LIPOPOLYSACCHARIDE CHOLINEPHOSPHOTRANSFERASE LICD"/>
    <property type="match status" value="1"/>
</dbReference>
<organism evidence="2 3">
    <name type="scientific">Thermophilibacter immobilis</name>
    <dbReference type="NCBI Taxonomy" id="2779519"/>
    <lineage>
        <taxon>Bacteria</taxon>
        <taxon>Bacillati</taxon>
        <taxon>Actinomycetota</taxon>
        <taxon>Coriobacteriia</taxon>
        <taxon>Coriobacteriales</taxon>
        <taxon>Atopobiaceae</taxon>
        <taxon>Thermophilibacter</taxon>
    </lineage>
</organism>
<dbReference type="AlphaFoldDB" id="A0A7S7RUK9"/>
<dbReference type="EMBL" id="CP063767">
    <property type="protein sequence ID" value="QOY61381.1"/>
    <property type="molecule type" value="Genomic_DNA"/>
</dbReference>
<feature type="domain" description="LicD/FKTN/FKRP nucleotidyltransferase" evidence="1">
    <location>
        <begin position="24"/>
        <end position="252"/>
    </location>
</feature>
<dbReference type="Proteomes" id="UP000593735">
    <property type="component" value="Chromosome"/>
</dbReference>
<keyword evidence="3" id="KW-1185">Reference proteome</keyword>
<gene>
    <name evidence="2" type="ORF">INP52_04130</name>
</gene>
<dbReference type="RefSeq" id="WP_194372650.1">
    <property type="nucleotide sequence ID" value="NZ_CP063767.1"/>
</dbReference>
<dbReference type="GO" id="GO:0009100">
    <property type="term" value="P:glycoprotein metabolic process"/>
    <property type="evidence" value="ECO:0007669"/>
    <property type="project" value="UniProtKB-ARBA"/>
</dbReference>
<evidence type="ECO:0000313" key="3">
    <source>
        <dbReference type="Proteomes" id="UP000593735"/>
    </source>
</evidence>
<dbReference type="InterPro" id="IPR052942">
    <property type="entry name" value="LPS_cholinephosphotransferase"/>
</dbReference>
<reference evidence="2 3" key="1">
    <citation type="submission" date="2020-10" db="EMBL/GenBank/DDBJ databases">
        <title>Olsenella immobilis sp.nov., isolated from the mud in a fermentation cellar used for the production of Chinese strong-flavoured liquor.</title>
        <authorList>
            <person name="Lu L."/>
        </authorList>
    </citation>
    <scope>NUCLEOTIDE SEQUENCE [LARGE SCALE GENOMIC DNA]</scope>
    <source>
        <strain evidence="2 3">LZLJ-2</strain>
    </source>
</reference>
<dbReference type="KEGG" id="tio:INP52_04130"/>
<sequence length="278" mass="32011">MRPIPSEEIQPLLLGVLRAFARYCNAHGLRYFLDYGTLLGAVRHKGFIPWDDDVDVSMLRDDYKQLLALAHESPYLDTEKKYRILLPAELPNFYPFVKVVDESTLAYEKNIKREYALGIWLDVFCLVHCPDDAQASAQLFSQHHRYKKMNELVVCGNAVGSRQKILYPFASAAGAALRLVGRDSEHWAQRMIGLVEGAPSTGDAVGQLSWPDCFETDVFPSSWWDDVVELEFEGERFTVPRAYHEVLQKHYGDYMELPPEKDRVRHDFEAYYRGERTA</sequence>
<name>A0A7S7RUK9_9ACTN</name>
<dbReference type="PANTHER" id="PTHR43404">
    <property type="entry name" value="LIPOPOLYSACCHARIDE CHOLINEPHOSPHOTRANSFERASE LICD"/>
    <property type="match status" value="1"/>
</dbReference>
<protein>
    <submittedName>
        <fullName evidence="2">LicD family protein</fullName>
    </submittedName>
</protein>
<dbReference type="InterPro" id="IPR007074">
    <property type="entry name" value="LicD/FKTN/FKRP_NTP_transf"/>
</dbReference>
<dbReference type="Pfam" id="PF04991">
    <property type="entry name" value="LicD"/>
    <property type="match status" value="1"/>
</dbReference>
<proteinExistence type="predicted"/>
<evidence type="ECO:0000313" key="2">
    <source>
        <dbReference type="EMBL" id="QOY61381.1"/>
    </source>
</evidence>
<evidence type="ECO:0000259" key="1">
    <source>
        <dbReference type="Pfam" id="PF04991"/>
    </source>
</evidence>